<dbReference type="PROSITE" id="PS50865">
    <property type="entry name" value="ZF_MYND_2"/>
    <property type="match status" value="1"/>
</dbReference>
<dbReference type="Gene3D" id="6.10.140.2220">
    <property type="match status" value="1"/>
</dbReference>
<feature type="compositionally biased region" description="Basic and acidic residues" evidence="5">
    <location>
        <begin position="1134"/>
        <end position="1147"/>
    </location>
</feature>
<feature type="compositionally biased region" description="Low complexity" evidence="5">
    <location>
        <begin position="2142"/>
        <end position="2201"/>
    </location>
</feature>
<feature type="compositionally biased region" description="Polar residues" evidence="5">
    <location>
        <begin position="1211"/>
        <end position="1234"/>
    </location>
</feature>
<feature type="compositionally biased region" description="Basic and acidic residues" evidence="5">
    <location>
        <begin position="2514"/>
        <end position="2526"/>
    </location>
</feature>
<feature type="region of interest" description="Disordered" evidence="5">
    <location>
        <begin position="225"/>
        <end position="716"/>
    </location>
</feature>
<feature type="compositionally biased region" description="Pro residues" evidence="5">
    <location>
        <begin position="982"/>
        <end position="992"/>
    </location>
</feature>
<comment type="caution">
    <text evidence="7">The sequence shown here is derived from an EMBL/GenBank/DDBJ whole genome shotgun (WGS) entry which is preliminary data.</text>
</comment>
<accession>A0AAE1EK03</accession>
<reference evidence="7" key="1">
    <citation type="submission" date="2023-10" db="EMBL/GenBank/DDBJ databases">
        <title>Genome assemblies of two species of porcelain crab, Petrolisthes cinctipes and Petrolisthes manimaculis (Anomura: Porcellanidae).</title>
        <authorList>
            <person name="Angst P."/>
        </authorList>
    </citation>
    <scope>NUCLEOTIDE SEQUENCE</scope>
    <source>
        <strain evidence="7">PB745_01</strain>
        <tissue evidence="7">Gill</tissue>
    </source>
</reference>
<feature type="compositionally biased region" description="Basic and acidic residues" evidence="5">
    <location>
        <begin position="1268"/>
        <end position="1291"/>
    </location>
</feature>
<feature type="compositionally biased region" description="Low complexity" evidence="5">
    <location>
        <begin position="1733"/>
        <end position="1748"/>
    </location>
</feature>
<feature type="compositionally biased region" description="Gly residues" evidence="5">
    <location>
        <begin position="680"/>
        <end position="697"/>
    </location>
</feature>
<feature type="region of interest" description="Disordered" evidence="5">
    <location>
        <begin position="1419"/>
        <end position="1483"/>
    </location>
</feature>
<evidence type="ECO:0000256" key="1">
    <source>
        <dbReference type="ARBA" id="ARBA00022723"/>
    </source>
</evidence>
<keyword evidence="8" id="KW-1185">Reference proteome</keyword>
<feature type="compositionally biased region" description="Basic residues" evidence="5">
    <location>
        <begin position="1178"/>
        <end position="1204"/>
    </location>
</feature>
<feature type="compositionally biased region" description="Low complexity" evidence="5">
    <location>
        <begin position="1914"/>
        <end position="1935"/>
    </location>
</feature>
<feature type="region of interest" description="Disordered" evidence="5">
    <location>
        <begin position="2104"/>
        <end position="2209"/>
    </location>
</feature>
<keyword evidence="1" id="KW-0479">Metal-binding</keyword>
<feature type="compositionally biased region" description="Low complexity" evidence="5">
    <location>
        <begin position="361"/>
        <end position="386"/>
    </location>
</feature>
<feature type="region of interest" description="Disordered" evidence="5">
    <location>
        <begin position="1556"/>
        <end position="1580"/>
    </location>
</feature>
<feature type="compositionally biased region" description="Low complexity" evidence="5">
    <location>
        <begin position="321"/>
        <end position="336"/>
    </location>
</feature>
<evidence type="ECO:0000256" key="3">
    <source>
        <dbReference type="ARBA" id="ARBA00022833"/>
    </source>
</evidence>
<organism evidence="7 8">
    <name type="scientific">Petrolisthes cinctipes</name>
    <name type="common">Flat porcelain crab</name>
    <dbReference type="NCBI Taxonomy" id="88211"/>
    <lineage>
        <taxon>Eukaryota</taxon>
        <taxon>Metazoa</taxon>
        <taxon>Ecdysozoa</taxon>
        <taxon>Arthropoda</taxon>
        <taxon>Crustacea</taxon>
        <taxon>Multicrustacea</taxon>
        <taxon>Malacostraca</taxon>
        <taxon>Eumalacostraca</taxon>
        <taxon>Eucarida</taxon>
        <taxon>Decapoda</taxon>
        <taxon>Pleocyemata</taxon>
        <taxon>Anomura</taxon>
        <taxon>Galatheoidea</taxon>
        <taxon>Porcellanidae</taxon>
        <taxon>Petrolisthes</taxon>
    </lineage>
</organism>
<feature type="compositionally biased region" description="Low complexity" evidence="5">
    <location>
        <begin position="1148"/>
        <end position="1160"/>
    </location>
</feature>
<feature type="compositionally biased region" description="Low complexity" evidence="5">
    <location>
        <begin position="472"/>
        <end position="509"/>
    </location>
</feature>
<feature type="region of interest" description="Disordered" evidence="5">
    <location>
        <begin position="773"/>
        <end position="1052"/>
    </location>
</feature>
<feature type="compositionally biased region" description="Polar residues" evidence="5">
    <location>
        <begin position="3284"/>
        <end position="3297"/>
    </location>
</feature>
<feature type="compositionally biased region" description="Basic and acidic residues" evidence="5">
    <location>
        <begin position="1944"/>
        <end position="1953"/>
    </location>
</feature>
<proteinExistence type="predicted"/>
<feature type="compositionally biased region" description="Polar residues" evidence="5">
    <location>
        <begin position="663"/>
        <end position="674"/>
    </location>
</feature>
<feature type="compositionally biased region" description="Pro residues" evidence="5">
    <location>
        <begin position="434"/>
        <end position="443"/>
    </location>
</feature>
<feature type="region of interest" description="Disordered" evidence="5">
    <location>
        <begin position="1616"/>
        <end position="1858"/>
    </location>
</feature>
<protein>
    <recommendedName>
        <fullName evidence="6">MYND-type domain-containing protein</fullName>
    </recommendedName>
</protein>
<feature type="compositionally biased region" description="Basic and acidic residues" evidence="5">
    <location>
        <begin position="1846"/>
        <end position="1858"/>
    </location>
</feature>
<feature type="domain" description="MYND-type" evidence="6">
    <location>
        <begin position="3305"/>
        <end position="3341"/>
    </location>
</feature>
<feature type="compositionally biased region" description="Basic and acidic residues" evidence="5">
    <location>
        <begin position="2393"/>
        <end position="2408"/>
    </location>
</feature>
<evidence type="ECO:0000259" key="6">
    <source>
        <dbReference type="PROSITE" id="PS50865"/>
    </source>
</evidence>
<keyword evidence="3" id="KW-0862">Zinc</keyword>
<feature type="compositionally biased region" description="Polar residues" evidence="5">
    <location>
        <begin position="3191"/>
        <end position="3204"/>
    </location>
</feature>
<evidence type="ECO:0000256" key="2">
    <source>
        <dbReference type="ARBA" id="ARBA00022771"/>
    </source>
</evidence>
<feature type="compositionally biased region" description="Polar residues" evidence="5">
    <location>
        <begin position="618"/>
        <end position="627"/>
    </location>
</feature>
<feature type="compositionally biased region" description="Basic and acidic residues" evidence="5">
    <location>
        <begin position="567"/>
        <end position="577"/>
    </location>
</feature>
<feature type="compositionally biased region" description="Basic and acidic residues" evidence="5">
    <location>
        <begin position="1447"/>
        <end position="1461"/>
    </location>
</feature>
<feature type="compositionally biased region" description="Basic and acidic residues" evidence="5">
    <location>
        <begin position="913"/>
        <end position="925"/>
    </location>
</feature>
<feature type="compositionally biased region" description="Low complexity" evidence="5">
    <location>
        <begin position="2111"/>
        <end position="2133"/>
    </location>
</feature>
<feature type="compositionally biased region" description="Low complexity" evidence="5">
    <location>
        <begin position="1235"/>
        <end position="1262"/>
    </location>
</feature>
<evidence type="ECO:0000256" key="4">
    <source>
        <dbReference type="PROSITE-ProRule" id="PRU00134"/>
    </source>
</evidence>
<sequence>MAGPQQRTLTEAPVTLTAPHSLINNVARGHQTPAELYAKLSDSNSRVVINQTGSNHHAIPRPASRRSRPCSLCGTTAVRSQSAVIPGSPLDSNEQPVVLLHRLEDGLPQGDVNSLRAYGTIRLLPVHSPSDGSNQDYDSDNGGEVEQRKVNNAMAHAVYHSEIHKEEASKSRAQYSSWSIGCSRESKYPLSETNSLHRSDERYLASKVEQTNLCNTEAVNSGETINQSFSNRRIHNVRRDTVPYDREERGGSRVQQQSDVSERGGRKTVERGDSGYTVASSTLPLHNNDHSASQPRPSQRHSSPVFFPLSPVSSETSNALTHASPDSSTAATTTPHNQAMSCQSLRQSDLTEATTKYVPTSSQINSSAPHHSSSPPSSPSVHSSCHQPLAPSSPYTPMSVVVPFSASSPTALSSSPSSSQPLLSPPSPSSVSPPGSPPSPPSSPFSLNSPTSFTEANRSAHCPQNLPPSSPYSPRSLPSAPNSPTSLPSRSASPPSPSPSLGSCPSLELYQGHLYSHTENQSEESEVQMRHEEQVEEEGDAYTSSLTPSPISSRVNSSLRSSSALSSERDIPEEKNLVDTGINSAASSSSTSHNSTKASSLQNPPRSAVAAAAAAHNQPPQEIQTHTRLTDKAKVQTMWNKGSGDAEDALVHQKSDSERMTCEISQASQVSSKCSDSSSSGGGGGGGGGSDDGGAGDGTELERQLNDYNNKSSSSMKLVLKVKNPSTQSSLLETEKKECNKENGIPKIVLTRKGNGPNREYSCSNRLRNEDQRLESEVVQNKKHKSKKSKRDKLKIKKVKKIVKSDKHKRHLELFGEDSNDSCEMPVRFQVNVNGLPEEEKARKEHQQQPQLLSQSAAEDEEEEEEDGEEEEEDEDKEQKEDTTITPPPPTPAERHQRDYQLPLSFPTLDLESPPHLDHNKKEFECTVSQSSPVEKQKRDSNKKVELQIMLDELKNMSKQELPSLKSHATNPSNPDKSDDSSPPPPPPPPPPPHKKSDICPSTPSSPARKPKQKSVNKTVPASKKVEQTAPRSKRDRYVKKTKSGSNSDACLWVSFGMNAPVPVLASDMDLSPLRSTDTRREGSDNEIQSLPEDEELPDLCNVKLDNNDHKHSHRDTEREGKPWNKKHSSNKRLNKEGDKVSSKRSQEGNSSSRSSQSRLRSNRSEVKRSTRPTRSCRMTKRGSGQHRTHSSGRRGRGSWRRTRSPSSTHGQSEASHSSIHSRKQSLPSRSTSYSPTHSTLHALTHSSTHSSADSPTHSATHQNSETLEEKQEIHTTPTEHLDNATLDKHKQQQPSSPNLLSDTNGSTSDHSNTQTLNVSHTEHQQGIIDIAAHHQTAVPEPEAITQNQVSSVNQDQCSNHSLNSTSHNMTDSKHQYDMQHQVSHDLSKAQDVANQNLNSTDLNTTQSQKDTQEIFTTPDHLDSQLPDQKQVPEDDDNNSQNQKSIQGEDHDQGNDEDPQRKMNNQEVLSRSQSPITTPDLNNTLQTLKSSQDQIAHTNMKATIALTDNICHTSDINEATSGKSSNKVKTDDDTHSVDRGGVGAARTQESVAMFVPPSQLSSSSSSTVQSESCDGETSEETMYYRPKKIRKVDHSSGSIKTCISFNNSIEKHPTELNNITPANVNSASTPQEESSHGMNLTFSVQGKDSEPTATPDTPTQELTPRPTHGLEYVSETSRLSDGKAMETENTENLEPVIKHQAQTPPVSAAKDQLQQPLEPATSHYPHLTVPVNHHPQQQQHPTDPPTLHSQHPPENQVEEKQSVAGPQKRVSKSESKAGKSEGQTESETGKKNEVSDKADSPSRKSIDSSGSGSQNTVKKGRRRIIRKEKTGSGGGKNWALQKALHRREVQHEEERGKRLAQEIKGFNWLEEKIKNGSLHPSAGAAAGSGHSVSSSSSSSSPPTPSTPKEPPQRTLSSTSSSSSSSAEPSTPLSPSCSKFVFAVRKKDEGDGRKNSSSGGSSGLRGHLQIAVPPFAPSSRVTALPKRRPTPPTPTTSAPTPTHNTAVSPTTPLAPYCGGQGGHTMTVQSPLFSTSHSHQEPGGRLFKAGGPGLAKTSAVYEYQHQQLSDSNKATLYSTTSHTKATLYGVHDDSLELFYDSVKDNNYYNAQGKTPTTTTTTKSSNNNTSSSPFSSLYGSVQNLKSTTPSKHSTSSSCDDPTPSTPSATTNTSPSPSSYQLVWQQQQQQQHIPVSSHSSPTNSSEPKRFSHKHTLLRRCFRELLKSESESSPEPPLNGKTVEPDLNVSQMCSEVRESEPQEAVSTCFSVATVAADTSVDKPSLPIMTTTDYSMPQPQPPVTVDSHLSIATASKPEELIRVEETLTPSTSPDSAFPLPPIKERRSSLSVKEENQMSFQAMIKTEVLDPTANDNDDNTNKETTSKSQSSKVANAGSADDEHKKPETSKREVDVVEDVSKSIRNKVIESITDDADLEVKYLKRDIKNDPTKGKEDSEIQSNLILSVLYKELMRTRQEVEKLRRVQELMLTEKGDKKETTEEESKADSKTEDSMEIGTPEDAGKCEKRKHEDVFPVEDEGGDSASKKSKISIRSDLLSDKGAAATTTTSTVQETPNPVHSLQHEPMPLLSSTTTVSHPSPQQPIPETVISLIPTDLSQATTQAMPGECIVQPRLSPGVVKPSPILPKVGCGLTGSGPGLPRASPGMSRVSHGTPTISPALISSSPVLPMNSPTMPRSSPGIPRSSPGIPRSSPGIPRSSPGVPRSSPGMTRNSPGVPHESSPGVAPMSSPVVTRASPVILQTQYPPVTSPTSSVIVPHVSPTTLQLSPHISHNAGSQACHHATNFTTAVTSIPTNTNSIVAPKQLPYEQPATSPIVSQPMPPPIASIVLGNALCSPTGTTRVSPVVSRTSPVITRTNSLPGSTVSTADAALVRSLSPNKLRSAFGISNSDVELMPVSAGLKPSYPEPYPQTFLKFIEHPQDNPILLNAFKGLRVHNTKEGGEIPLSQLAFRFPQEDPRRSLHAQPYETEIRRTAHSTSELPDFPPPSRKQPPPLKPASSLVRRHSDTLDPRSLNPALHCLRYPTTTTHPSLAGSHPQKTSPISSYSHPQSNQTQYPQVTQSGRRNSDASCSERSRECRMAIGLQHQYPQHITPVTGMMSLGPDKATIFPITPMAPSIRPFKNTTAPAAPMRSAMEHYQNENFLRSNMPFFEKLRENIQQARDTSLNVSDRGHLGQERLQPSTSNIDKPQQPQTFAPRVLVQESGPKTHVPPATYSAPHFSTPSHQHNMPGAMSSHPGHFPNTMHSGTSLHHLTPTGLPPTSHQTVPPARPNNATATNSRCNTDGSRSEKKQCLNCPQQARFLCSGCKKAWYCSEKCQRDHWITHNTACIQ</sequence>
<feature type="compositionally biased region" description="Polar residues" evidence="5">
    <location>
        <begin position="1462"/>
        <end position="1483"/>
    </location>
</feature>
<feature type="compositionally biased region" description="Low complexity" evidence="5">
    <location>
        <begin position="1878"/>
        <end position="1900"/>
    </location>
</feature>
<feature type="compositionally biased region" description="Basic and acidic residues" evidence="5">
    <location>
        <begin position="2486"/>
        <end position="2505"/>
    </location>
</feature>
<evidence type="ECO:0000313" key="8">
    <source>
        <dbReference type="Proteomes" id="UP001286313"/>
    </source>
</evidence>
<keyword evidence="2 4" id="KW-0863">Zinc-finger</keyword>
<feature type="compositionally biased region" description="Basic and acidic residues" evidence="5">
    <location>
        <begin position="935"/>
        <end position="958"/>
    </location>
</feature>
<dbReference type="Proteomes" id="UP001286313">
    <property type="component" value="Unassembled WGS sequence"/>
</dbReference>
<feature type="region of interest" description="Disordered" evidence="5">
    <location>
        <begin position="3183"/>
        <end position="3204"/>
    </location>
</feature>
<feature type="compositionally biased region" description="Low complexity" evidence="5">
    <location>
        <begin position="583"/>
        <end position="600"/>
    </location>
</feature>
<feature type="region of interest" description="Disordered" evidence="5">
    <location>
        <begin position="1515"/>
        <end position="1538"/>
    </location>
</feature>
<evidence type="ECO:0000256" key="5">
    <source>
        <dbReference type="SAM" id="MobiDB-lite"/>
    </source>
</evidence>
<feature type="compositionally biased region" description="Polar residues" evidence="5">
    <location>
        <begin position="2663"/>
        <end position="2687"/>
    </location>
</feature>
<feature type="compositionally biased region" description="Basic and acidic residues" evidence="5">
    <location>
        <begin position="1371"/>
        <end position="1385"/>
    </location>
</feature>
<dbReference type="SUPFAM" id="SSF144232">
    <property type="entry name" value="HIT/MYND zinc finger-like"/>
    <property type="match status" value="1"/>
</dbReference>
<gene>
    <name evidence="7" type="ORF">Pcinc_038751</name>
</gene>
<dbReference type="GO" id="GO:0008270">
    <property type="term" value="F:zinc ion binding"/>
    <property type="evidence" value="ECO:0007669"/>
    <property type="project" value="UniProtKB-KW"/>
</dbReference>
<dbReference type="EMBL" id="JAWQEG010006443">
    <property type="protein sequence ID" value="KAK3854789.1"/>
    <property type="molecule type" value="Genomic_DNA"/>
</dbReference>
<feature type="compositionally biased region" description="Basic and acidic residues" evidence="5">
    <location>
        <begin position="649"/>
        <end position="661"/>
    </location>
</feature>
<feature type="region of interest" description="Disordered" evidence="5">
    <location>
        <begin position="2985"/>
        <end position="3086"/>
    </location>
</feature>
<feature type="compositionally biased region" description="Basic residues" evidence="5">
    <location>
        <begin position="1032"/>
        <end position="1043"/>
    </location>
</feature>
<evidence type="ECO:0000313" key="7">
    <source>
        <dbReference type="EMBL" id="KAK3854789.1"/>
    </source>
</evidence>
<feature type="compositionally biased region" description="Basic and acidic residues" evidence="5">
    <location>
        <begin position="2336"/>
        <end position="2349"/>
    </location>
</feature>
<feature type="compositionally biased region" description="Polar residues" evidence="5">
    <location>
        <begin position="959"/>
        <end position="971"/>
    </location>
</feature>
<feature type="region of interest" description="Disordered" evidence="5">
    <location>
        <begin position="1069"/>
        <end position="1323"/>
    </location>
</feature>
<feature type="compositionally biased region" description="Polar residues" evidence="5">
    <location>
        <begin position="1347"/>
        <end position="1370"/>
    </location>
</feature>
<feature type="compositionally biased region" description="Low complexity" evidence="5">
    <location>
        <begin position="291"/>
        <end position="314"/>
    </location>
</feature>
<feature type="compositionally biased region" description="Acidic residues" evidence="5">
    <location>
        <begin position="858"/>
        <end position="876"/>
    </location>
</feature>
<feature type="region of interest" description="Disordered" evidence="5">
    <location>
        <begin position="3269"/>
        <end position="3300"/>
    </location>
</feature>
<feature type="region of interest" description="Disordered" evidence="5">
    <location>
        <begin position="2318"/>
        <end position="2408"/>
    </location>
</feature>
<feature type="compositionally biased region" description="Polar residues" evidence="5">
    <location>
        <begin position="3049"/>
        <end position="3076"/>
    </location>
</feature>
<feature type="region of interest" description="Disordered" evidence="5">
    <location>
        <begin position="2486"/>
        <end position="2577"/>
    </location>
</feature>
<feature type="compositionally biased region" description="Basic and acidic residues" evidence="5">
    <location>
        <begin position="260"/>
        <end position="273"/>
    </location>
</feature>
<feature type="compositionally biased region" description="Basic residues" evidence="5">
    <location>
        <begin position="1124"/>
        <end position="1133"/>
    </location>
</feature>
<feature type="compositionally biased region" description="Basic and acidic residues" evidence="5">
    <location>
        <begin position="1528"/>
        <end position="1538"/>
    </location>
</feature>
<dbReference type="InterPro" id="IPR002893">
    <property type="entry name" value="Znf_MYND"/>
</dbReference>
<feature type="compositionally biased region" description="Basic and acidic residues" evidence="5">
    <location>
        <begin position="1106"/>
        <end position="1123"/>
    </location>
</feature>
<feature type="compositionally biased region" description="Polar residues" evidence="5">
    <location>
        <begin position="1293"/>
        <end position="1320"/>
    </location>
</feature>
<feature type="compositionally biased region" description="Low complexity" evidence="5">
    <location>
        <begin position="548"/>
        <end position="566"/>
    </location>
</feature>
<feature type="compositionally biased region" description="Pro residues" evidence="5">
    <location>
        <begin position="2995"/>
        <end position="3008"/>
    </location>
</feature>
<feature type="region of interest" description="Disordered" evidence="5">
    <location>
        <begin position="1878"/>
        <end position="2011"/>
    </location>
</feature>
<feature type="compositionally biased region" description="Low complexity" evidence="5">
    <location>
        <begin position="2688"/>
        <end position="2721"/>
    </location>
</feature>
<feature type="compositionally biased region" description="Low complexity" evidence="5">
    <location>
        <begin position="403"/>
        <end position="422"/>
    </location>
</feature>
<feature type="compositionally biased region" description="Basic and acidic residues" evidence="5">
    <location>
        <begin position="3077"/>
        <end position="3086"/>
    </location>
</feature>
<dbReference type="Pfam" id="PF01753">
    <property type="entry name" value="zf-MYND"/>
    <property type="match status" value="1"/>
</dbReference>
<feature type="compositionally biased region" description="Basic and acidic residues" evidence="5">
    <location>
        <begin position="237"/>
        <end position="251"/>
    </location>
</feature>
<feature type="compositionally biased region" description="Polar residues" evidence="5">
    <location>
        <begin position="337"/>
        <end position="360"/>
    </location>
</feature>
<feature type="compositionally biased region" description="Low complexity" evidence="5">
    <location>
        <begin position="848"/>
        <end position="857"/>
    </location>
</feature>
<feature type="compositionally biased region" description="Polar residues" evidence="5">
    <location>
        <begin position="1515"/>
        <end position="1527"/>
    </location>
</feature>
<feature type="compositionally biased region" description="Basic residues" evidence="5">
    <location>
        <begin position="781"/>
        <end position="811"/>
    </location>
</feature>
<dbReference type="PROSITE" id="PS01360">
    <property type="entry name" value="ZF_MYND_1"/>
    <property type="match status" value="1"/>
</dbReference>
<feature type="region of interest" description="Disordered" evidence="5">
    <location>
        <begin position="2648"/>
        <end position="2742"/>
    </location>
</feature>
<name>A0AAE1EK03_PETCI</name>
<feature type="compositionally biased region" description="Polar residues" evidence="5">
    <location>
        <begin position="1616"/>
        <end position="1662"/>
    </location>
</feature>
<feature type="compositionally biased region" description="Low complexity" evidence="5">
    <location>
        <begin position="1558"/>
        <end position="1572"/>
    </location>
</feature>
<feature type="compositionally biased region" description="Basic and acidic residues" evidence="5">
    <location>
        <begin position="838"/>
        <end position="847"/>
    </location>
</feature>
<feature type="region of interest" description="Disordered" evidence="5">
    <location>
        <begin position="1347"/>
        <end position="1385"/>
    </location>
</feature>
<feature type="compositionally biased region" description="Basic and acidic residues" evidence="5">
    <location>
        <begin position="1787"/>
        <end position="1806"/>
    </location>
</feature>